<keyword evidence="1" id="KW-0472">Membrane</keyword>
<dbReference type="Pfam" id="PF22503">
    <property type="entry name" value="DUF6992"/>
    <property type="match status" value="1"/>
</dbReference>
<dbReference type="EMBL" id="DRXE01000167">
    <property type="protein sequence ID" value="HHM67947.1"/>
    <property type="molecule type" value="Genomic_DNA"/>
</dbReference>
<keyword evidence="1" id="KW-0812">Transmembrane</keyword>
<evidence type="ECO:0000256" key="1">
    <source>
        <dbReference type="SAM" id="Phobius"/>
    </source>
</evidence>
<feature type="transmembrane region" description="Helical" evidence="1">
    <location>
        <begin position="90"/>
        <end position="108"/>
    </location>
</feature>
<organism evidence="2">
    <name type="scientific">Thermus caliditerrae</name>
    <dbReference type="NCBI Taxonomy" id="1330700"/>
    <lineage>
        <taxon>Bacteria</taxon>
        <taxon>Thermotogati</taxon>
        <taxon>Deinococcota</taxon>
        <taxon>Deinococci</taxon>
        <taxon>Thermales</taxon>
        <taxon>Thermaceae</taxon>
        <taxon>Thermus</taxon>
    </lineage>
</organism>
<dbReference type="InterPro" id="IPR054261">
    <property type="entry name" value="DUF6992"/>
</dbReference>
<reference evidence="2" key="1">
    <citation type="journal article" date="2020" name="mSystems">
        <title>Genome- and Community-Level Interaction Insights into Carbon Utilization and Element Cycling Functions of Hydrothermarchaeota in Hydrothermal Sediment.</title>
        <authorList>
            <person name="Zhou Z."/>
            <person name="Liu Y."/>
            <person name="Xu W."/>
            <person name="Pan J."/>
            <person name="Luo Z.H."/>
            <person name="Li M."/>
        </authorList>
    </citation>
    <scope>NUCLEOTIDE SEQUENCE [LARGE SCALE GENOMIC DNA]</scope>
    <source>
        <strain evidence="2">SpSt-1071</strain>
    </source>
</reference>
<comment type="caution">
    <text evidence="2">The sequence shown here is derived from an EMBL/GenBank/DDBJ whole genome shotgun (WGS) entry which is preliminary data.</text>
</comment>
<dbReference type="OrthoDB" id="26386at2"/>
<evidence type="ECO:0000313" key="2">
    <source>
        <dbReference type="EMBL" id="HHM67947.1"/>
    </source>
</evidence>
<dbReference type="AlphaFoldDB" id="A0A7C5VFN1"/>
<dbReference type="RefSeq" id="WP_081914478.1">
    <property type="nucleotide sequence ID" value="NZ_JQNC01000003.1"/>
</dbReference>
<proteinExistence type="predicted"/>
<keyword evidence="1" id="KW-1133">Transmembrane helix</keyword>
<accession>A0A7C5VFN1</accession>
<feature type="transmembrane region" description="Helical" evidence="1">
    <location>
        <begin position="35"/>
        <end position="53"/>
    </location>
</feature>
<sequence>MTALAQGLLLWALLSLGTALFGLWWAQSPFWRSFFFMNGAWGLVDGALGLYALGRETPENLRGILLFNAGLDVLYLLAGVLLFLRGGKAPYRGFGLAILVQGGFLLIFDLGHALRTLP</sequence>
<protein>
    <submittedName>
        <fullName evidence="2">Uncharacterized protein</fullName>
    </submittedName>
</protein>
<feature type="transmembrane region" description="Helical" evidence="1">
    <location>
        <begin position="65"/>
        <end position="84"/>
    </location>
</feature>
<gene>
    <name evidence="2" type="ORF">ENM28_04410</name>
</gene>
<name>A0A7C5VFN1_9DEIN</name>